<name>A0A3G4ZNI9_9VIRU</name>
<sequence length="218" mass="24527">MENFTNKTCAIGTEQFTIKECYQTGFNEFSLKVVRVQPFQTNFENVIKFGTFYCPAYKHYGPVETVVTCDRCHKTNLVSCIGFDKLDVCLKCGEEVSIAQTNKPNLVPFQSVVTPTPFPVLNPAPVEFNKGVNSISIINRDFFPSVAHMEQNIFSFPDYKSMVIGKTIEDAKNIVQNKFPIRAVKINGVSQGVIFDFQSSRMNVSVQDGRIISVDGFY</sequence>
<reference evidence="1" key="1">
    <citation type="submission" date="2018-10" db="EMBL/GenBank/DDBJ databases">
        <title>Hidden diversity of soil giant viruses.</title>
        <authorList>
            <person name="Schulz F."/>
            <person name="Alteio L."/>
            <person name="Goudeau D."/>
            <person name="Ryan E.M."/>
            <person name="Malmstrom R.R."/>
            <person name="Blanchard J."/>
            <person name="Woyke T."/>
        </authorList>
    </citation>
    <scope>NUCLEOTIDE SEQUENCE</scope>
    <source>
        <strain evidence="1">TEV1</strain>
    </source>
</reference>
<dbReference type="EMBL" id="MK071979">
    <property type="protein sequence ID" value="AYV75173.1"/>
    <property type="molecule type" value="Genomic_DNA"/>
</dbReference>
<protein>
    <submittedName>
        <fullName evidence="1">Uncharacterized protein</fullName>
    </submittedName>
</protein>
<accession>A0A3G4ZNI9</accession>
<gene>
    <name evidence="1" type="ORF">Terrestrivirus1_47</name>
</gene>
<proteinExistence type="predicted"/>
<evidence type="ECO:0000313" key="1">
    <source>
        <dbReference type="EMBL" id="AYV75173.1"/>
    </source>
</evidence>
<organism evidence="1">
    <name type="scientific">Terrestrivirus sp</name>
    <dbReference type="NCBI Taxonomy" id="2487775"/>
    <lineage>
        <taxon>Viruses</taxon>
        <taxon>Varidnaviria</taxon>
        <taxon>Bamfordvirae</taxon>
        <taxon>Nucleocytoviricota</taxon>
        <taxon>Megaviricetes</taxon>
        <taxon>Imitervirales</taxon>
        <taxon>Mimiviridae</taxon>
        <taxon>Klosneuvirinae</taxon>
    </lineage>
</organism>